<dbReference type="InterPro" id="IPR007867">
    <property type="entry name" value="GMC_OxRtase_C"/>
</dbReference>
<dbReference type="Gene3D" id="3.50.50.60">
    <property type="entry name" value="FAD/NAD(P)-binding domain"/>
    <property type="match status" value="1"/>
</dbReference>
<dbReference type="SUPFAM" id="SSF54373">
    <property type="entry name" value="FAD-linked reductases, C-terminal domain"/>
    <property type="match status" value="1"/>
</dbReference>
<comment type="caution">
    <text evidence="3">The sequence shown here is derived from an EMBL/GenBank/DDBJ whole genome shotgun (WGS) entry which is preliminary data.</text>
</comment>
<evidence type="ECO:0000313" key="4">
    <source>
        <dbReference type="Proteomes" id="UP001610563"/>
    </source>
</evidence>
<sequence>MQRDMASSEADYIIVGGGLTGCVVASCLKEADPNLDVLIIEAGADESNNEATKAFPTLFSLLDSDLDWSYKTTPQKNTADRVHPIHAGKALGGGSVTNFQGWSRGDARDYGQWARIVKDERWSYDGLLPYFRKSETFFDRDADAGQHGFEGPIHVTAVSEGPSGRKYPLREPIKEAWLQVGEAFNPDGCSGDLAGVCEFYESWHNGQRQPANVAYGLEGVRRITEALVHRVEFTETHGERIASGVVLADGRRFTARKEVILAAGALRTPQVLLLSGIGPAETLAKFDIPTVIDVPEVGRNLTDHFALYQIYKLRNPERGLALGSPVLSDPVFLQGFPCDWAVNQVVPREILEPALRRDEQYGHTTGDESLLIPGRPLVETLAVYASGGVPGVPTDGSVIMTSVMLLGATSRGLISISSADPTDPPLIDANYFDTEVDKVTLIHGARRTMQALLDTSAAKDYIEAEIPPPGMAALSARSTDAEFEARIRTTGLAHHHSSGTAAMGTVVDTDLRVKGVRNLRVVDASVLPISIGGHPQATLYAVAEQAAEIILQGTN</sequence>
<dbReference type="Pfam" id="PF05199">
    <property type="entry name" value="GMC_oxred_C"/>
    <property type="match status" value="1"/>
</dbReference>
<evidence type="ECO:0000259" key="2">
    <source>
        <dbReference type="PROSITE" id="PS00624"/>
    </source>
</evidence>
<evidence type="ECO:0000313" key="3">
    <source>
        <dbReference type="EMBL" id="KAL2784520.1"/>
    </source>
</evidence>
<dbReference type="Gene3D" id="3.30.560.10">
    <property type="entry name" value="Glucose Oxidase, domain 3"/>
    <property type="match status" value="1"/>
</dbReference>
<organism evidence="3 4">
    <name type="scientific">Aspergillus keveii</name>
    <dbReference type="NCBI Taxonomy" id="714993"/>
    <lineage>
        <taxon>Eukaryota</taxon>
        <taxon>Fungi</taxon>
        <taxon>Dikarya</taxon>
        <taxon>Ascomycota</taxon>
        <taxon>Pezizomycotina</taxon>
        <taxon>Eurotiomycetes</taxon>
        <taxon>Eurotiomycetidae</taxon>
        <taxon>Eurotiales</taxon>
        <taxon>Aspergillaceae</taxon>
        <taxon>Aspergillus</taxon>
        <taxon>Aspergillus subgen. Nidulantes</taxon>
    </lineage>
</organism>
<dbReference type="InterPro" id="IPR000172">
    <property type="entry name" value="GMC_OxRdtase_N"/>
</dbReference>
<dbReference type="Pfam" id="PF00732">
    <property type="entry name" value="GMC_oxred_N"/>
    <property type="match status" value="1"/>
</dbReference>
<gene>
    <name evidence="3" type="ORF">BJX66DRAFT_84516</name>
</gene>
<dbReference type="PROSITE" id="PS51257">
    <property type="entry name" value="PROKAR_LIPOPROTEIN"/>
    <property type="match status" value="1"/>
</dbReference>
<dbReference type="Proteomes" id="UP001610563">
    <property type="component" value="Unassembled WGS sequence"/>
</dbReference>
<dbReference type="SUPFAM" id="SSF51905">
    <property type="entry name" value="FAD/NAD(P)-binding domain"/>
    <property type="match status" value="1"/>
</dbReference>
<dbReference type="PANTHER" id="PTHR11552">
    <property type="entry name" value="GLUCOSE-METHANOL-CHOLINE GMC OXIDOREDUCTASE"/>
    <property type="match status" value="1"/>
</dbReference>
<dbReference type="PIRSF" id="PIRSF000137">
    <property type="entry name" value="Alcohol_oxidase"/>
    <property type="match status" value="1"/>
</dbReference>
<comment type="similarity">
    <text evidence="1">Belongs to the GMC oxidoreductase family.</text>
</comment>
<dbReference type="PROSITE" id="PS00624">
    <property type="entry name" value="GMC_OXRED_2"/>
    <property type="match status" value="1"/>
</dbReference>
<feature type="domain" description="Glucose-methanol-choline oxidoreductase N-terminal" evidence="2">
    <location>
        <begin position="264"/>
        <end position="278"/>
    </location>
</feature>
<dbReference type="InterPro" id="IPR012132">
    <property type="entry name" value="GMC_OxRdtase"/>
</dbReference>
<dbReference type="InterPro" id="IPR036188">
    <property type="entry name" value="FAD/NAD-bd_sf"/>
</dbReference>
<protein>
    <submittedName>
        <fullName evidence="3">Glucose dehydrogenase</fullName>
    </submittedName>
</protein>
<reference evidence="3 4" key="1">
    <citation type="submission" date="2024-07" db="EMBL/GenBank/DDBJ databases">
        <title>Section-level genome sequencing and comparative genomics of Aspergillus sections Usti and Cavernicolus.</title>
        <authorList>
            <consortium name="Lawrence Berkeley National Laboratory"/>
            <person name="Nybo J.L."/>
            <person name="Vesth T.C."/>
            <person name="Theobald S."/>
            <person name="Frisvad J.C."/>
            <person name="Larsen T.O."/>
            <person name="Kjaerboelling I."/>
            <person name="Rothschild-Mancinelli K."/>
            <person name="Lyhne E.K."/>
            <person name="Kogle M.E."/>
            <person name="Barry K."/>
            <person name="Clum A."/>
            <person name="Na H."/>
            <person name="Ledsgaard L."/>
            <person name="Lin J."/>
            <person name="Lipzen A."/>
            <person name="Kuo A."/>
            <person name="Riley R."/>
            <person name="Mondo S."/>
            <person name="Labutti K."/>
            <person name="Haridas S."/>
            <person name="Pangalinan J."/>
            <person name="Salamov A.A."/>
            <person name="Simmons B.A."/>
            <person name="Magnuson J.K."/>
            <person name="Chen J."/>
            <person name="Drula E."/>
            <person name="Henrissat B."/>
            <person name="Wiebenga A."/>
            <person name="Lubbers R.J."/>
            <person name="Gomes A.C."/>
            <person name="Makela M.R."/>
            <person name="Stajich J."/>
            <person name="Grigoriev I.V."/>
            <person name="Mortensen U.H."/>
            <person name="De Vries R.P."/>
            <person name="Baker S.E."/>
            <person name="Andersen M.R."/>
        </authorList>
    </citation>
    <scope>NUCLEOTIDE SEQUENCE [LARGE SCALE GENOMIC DNA]</scope>
    <source>
        <strain evidence="3 4">CBS 209.92</strain>
    </source>
</reference>
<name>A0ABR4FMQ9_9EURO</name>
<dbReference type="PANTHER" id="PTHR11552:SF123">
    <property type="entry name" value="GMC OXIDOREDUCTASE (AFU_ORTHOLOGUE AFUA_2G01770)-RELATED"/>
    <property type="match status" value="1"/>
</dbReference>
<accession>A0ABR4FMQ9</accession>
<dbReference type="EMBL" id="JBFTWV010000176">
    <property type="protein sequence ID" value="KAL2784520.1"/>
    <property type="molecule type" value="Genomic_DNA"/>
</dbReference>
<evidence type="ECO:0000256" key="1">
    <source>
        <dbReference type="ARBA" id="ARBA00010790"/>
    </source>
</evidence>
<proteinExistence type="inferred from homology"/>
<keyword evidence="4" id="KW-1185">Reference proteome</keyword>